<keyword evidence="2" id="KW-1185">Reference proteome</keyword>
<reference evidence="1 2" key="1">
    <citation type="submission" date="2014-04" db="EMBL/GenBank/DDBJ databases">
        <authorList>
            <consortium name="DOE Joint Genome Institute"/>
            <person name="Kuo A."/>
            <person name="Kohler A."/>
            <person name="Costa M.D."/>
            <person name="Nagy L.G."/>
            <person name="Floudas D."/>
            <person name="Copeland A."/>
            <person name="Barry K.W."/>
            <person name="Cichocki N."/>
            <person name="Veneault-Fourrey C."/>
            <person name="LaButti K."/>
            <person name="Lindquist E.A."/>
            <person name="Lipzen A."/>
            <person name="Lundell T."/>
            <person name="Morin E."/>
            <person name="Murat C."/>
            <person name="Sun H."/>
            <person name="Tunlid A."/>
            <person name="Henrissat B."/>
            <person name="Grigoriev I.V."/>
            <person name="Hibbett D.S."/>
            <person name="Martin F."/>
            <person name="Nordberg H.P."/>
            <person name="Cantor M.N."/>
            <person name="Hua S.X."/>
        </authorList>
    </citation>
    <scope>NUCLEOTIDE SEQUENCE [LARGE SCALE GENOMIC DNA]</scope>
    <source>
        <strain evidence="1 2">441</strain>
    </source>
</reference>
<accession>A0A0C9Y9K3</accession>
<dbReference type="AlphaFoldDB" id="A0A0C9Y9K3"/>
<dbReference type="Proteomes" id="UP000054018">
    <property type="component" value="Unassembled WGS sequence"/>
</dbReference>
<sequence length="62" mass="7030">MKKIRQGWTPEKMTCRKLDSRPVGKVTATVPCRATPAPIKQTDLSLVRGVIWYNSPLHKRLA</sequence>
<organism evidence="1 2">
    <name type="scientific">Pisolithus microcarpus 441</name>
    <dbReference type="NCBI Taxonomy" id="765257"/>
    <lineage>
        <taxon>Eukaryota</taxon>
        <taxon>Fungi</taxon>
        <taxon>Dikarya</taxon>
        <taxon>Basidiomycota</taxon>
        <taxon>Agaricomycotina</taxon>
        <taxon>Agaricomycetes</taxon>
        <taxon>Agaricomycetidae</taxon>
        <taxon>Boletales</taxon>
        <taxon>Sclerodermatineae</taxon>
        <taxon>Pisolithaceae</taxon>
        <taxon>Pisolithus</taxon>
    </lineage>
</organism>
<dbReference type="EMBL" id="KN833752">
    <property type="protein sequence ID" value="KIK21370.1"/>
    <property type="molecule type" value="Genomic_DNA"/>
</dbReference>
<dbReference type="HOGENOM" id="CLU_2905059_0_0_1"/>
<name>A0A0C9Y9K3_9AGAM</name>
<gene>
    <name evidence="1" type="ORF">PISMIDRAFT_681283</name>
</gene>
<proteinExistence type="predicted"/>
<evidence type="ECO:0000313" key="2">
    <source>
        <dbReference type="Proteomes" id="UP000054018"/>
    </source>
</evidence>
<reference evidence="2" key="2">
    <citation type="submission" date="2015-01" db="EMBL/GenBank/DDBJ databases">
        <title>Evolutionary Origins and Diversification of the Mycorrhizal Mutualists.</title>
        <authorList>
            <consortium name="DOE Joint Genome Institute"/>
            <consortium name="Mycorrhizal Genomics Consortium"/>
            <person name="Kohler A."/>
            <person name="Kuo A."/>
            <person name="Nagy L.G."/>
            <person name="Floudas D."/>
            <person name="Copeland A."/>
            <person name="Barry K.W."/>
            <person name="Cichocki N."/>
            <person name="Veneault-Fourrey C."/>
            <person name="LaButti K."/>
            <person name="Lindquist E.A."/>
            <person name="Lipzen A."/>
            <person name="Lundell T."/>
            <person name="Morin E."/>
            <person name="Murat C."/>
            <person name="Riley R."/>
            <person name="Ohm R."/>
            <person name="Sun H."/>
            <person name="Tunlid A."/>
            <person name="Henrissat B."/>
            <person name="Grigoriev I.V."/>
            <person name="Hibbett D.S."/>
            <person name="Martin F."/>
        </authorList>
    </citation>
    <scope>NUCLEOTIDE SEQUENCE [LARGE SCALE GENOMIC DNA]</scope>
    <source>
        <strain evidence="2">441</strain>
    </source>
</reference>
<protein>
    <submittedName>
        <fullName evidence="1">Uncharacterized protein</fullName>
    </submittedName>
</protein>
<evidence type="ECO:0000313" key="1">
    <source>
        <dbReference type="EMBL" id="KIK21370.1"/>
    </source>
</evidence>